<feature type="domain" description="GmrSD restriction endonucleases N-terminal" evidence="1">
    <location>
        <begin position="13"/>
        <end position="237"/>
    </location>
</feature>
<dbReference type="PATRIC" id="fig|92706.3.peg.1617"/>
<dbReference type="InterPro" id="IPR004919">
    <property type="entry name" value="GmrSD_N"/>
</dbReference>
<sequence>MAKLNIDQKTVFGLFSDKRSDFLIPDYQRPYAWSQDQCATLWDDIVSFAIPEDNEHGFDEGEEYFLGPIVTFRNASGQLEIIDGQQRLTTLLLLLRAFYARFIHMQDERSQTTRERIAQCIWKTDEFGKPRQDQLKIDSEVASDNDKHEFLEILKVGEVSNEHNSRYAQAFKFFKDEIGNFIEKYPDYTARLAIRILNNLILLPIEAESQQTALRIFSTLNDRGLPLADADIFKSQMYKYYSDKGEKDDFITRWKQLEETSQETFTSSRNPLDELFTRYMYFERAKQGIRDTSTIALRDFYEANGYALLKQDETLDNLESLLDFWIRVNNQEGFDEPILRKLYVLGHAPNNMWTYLTSVYYLHNRDADGNLEPKSFEKFLRVITAFIWAYSIIRPGVNALRTPVFPEMIGITRNTPVNFENHRFEATAVDAQYRNYQFTNGRQISKSMLVWWAFQDADQKLLDSDLKLELEHIYAKRRAQFEDGLIRKENIESLGNKAILEKKINIRASDYRFADKKSHYLGREAKSEQARKGTANAELRKLAASKEDFVEKDIVARNEQILHMFLKELNDCGLLAN</sequence>
<dbReference type="HOGENOM" id="CLU_011736_5_0_11"/>
<dbReference type="EMBL" id="CP011309">
    <property type="protein sequence ID" value="AKF27451.1"/>
    <property type="molecule type" value="Genomic_DNA"/>
</dbReference>
<dbReference type="Pfam" id="PF07510">
    <property type="entry name" value="GmrSD_C"/>
    <property type="match status" value="1"/>
</dbReference>
<accession>A0A0F6WQH8</accession>
<dbReference type="AlphaFoldDB" id="A0A0F6WQH8"/>
<evidence type="ECO:0000313" key="4">
    <source>
        <dbReference type="Proteomes" id="UP000034037"/>
    </source>
</evidence>
<evidence type="ECO:0000259" key="2">
    <source>
        <dbReference type="Pfam" id="PF07510"/>
    </source>
</evidence>
<protein>
    <recommendedName>
        <fullName evidence="5">DUF262 domain-containing protein</fullName>
    </recommendedName>
</protein>
<dbReference type="PANTHER" id="PTHR35149:SF2">
    <property type="entry name" value="DUF262 DOMAIN-CONTAINING PROTEIN"/>
    <property type="match status" value="1"/>
</dbReference>
<feature type="domain" description="GmrSD restriction endonucleases C-terminal" evidence="2">
    <location>
        <begin position="450"/>
        <end position="563"/>
    </location>
</feature>
<dbReference type="PANTHER" id="PTHR35149">
    <property type="entry name" value="SLL5132 PROTEIN"/>
    <property type="match status" value="1"/>
</dbReference>
<evidence type="ECO:0008006" key="5">
    <source>
        <dbReference type="Google" id="ProtNLM"/>
    </source>
</evidence>
<proteinExistence type="predicted"/>
<gene>
    <name evidence="3" type="ORF">YH66_07775</name>
</gene>
<organism evidence="3 4">
    <name type="scientific">[Brevibacterium] flavum</name>
    <dbReference type="NCBI Taxonomy" id="92706"/>
    <lineage>
        <taxon>Bacteria</taxon>
        <taxon>Bacillati</taxon>
        <taxon>Actinomycetota</taxon>
        <taxon>Actinomycetes</taxon>
        <taxon>Mycobacteriales</taxon>
        <taxon>Corynebacteriaceae</taxon>
        <taxon>Corynebacterium</taxon>
    </lineage>
</organism>
<evidence type="ECO:0000259" key="1">
    <source>
        <dbReference type="Pfam" id="PF03235"/>
    </source>
</evidence>
<dbReference type="Pfam" id="PF03235">
    <property type="entry name" value="GmrSD_N"/>
    <property type="match status" value="1"/>
</dbReference>
<keyword evidence="4" id="KW-1185">Reference proteome</keyword>
<dbReference type="RefSeq" id="WP_003863739.1">
    <property type="nucleotide sequence ID" value="NZ_CP011309.1"/>
</dbReference>
<reference evidence="3 4" key="1">
    <citation type="submission" date="2015-04" db="EMBL/GenBank/DDBJ databases">
        <title>Complete Genome Sequence of Brevibacterium flavum ATCC 15168.</title>
        <authorList>
            <person name="Ahn J."/>
            <person name="Park G."/>
            <person name="Jeon W."/>
            <person name="Jang Y."/>
            <person name="Jang M."/>
            <person name="Lee H."/>
            <person name="Lee H."/>
        </authorList>
    </citation>
    <scope>NUCLEOTIDE SEQUENCE [LARGE SCALE GENOMIC DNA]</scope>
    <source>
        <strain evidence="3 4">ATCC 15168</strain>
    </source>
</reference>
<name>A0A0F6WQH8_9CORY</name>
<dbReference type="InterPro" id="IPR011089">
    <property type="entry name" value="GmrSD_C"/>
</dbReference>
<dbReference type="Proteomes" id="UP000034037">
    <property type="component" value="Chromosome"/>
</dbReference>
<evidence type="ECO:0000313" key="3">
    <source>
        <dbReference type="EMBL" id="AKF27451.1"/>
    </source>
</evidence>